<dbReference type="GO" id="GO:0003723">
    <property type="term" value="F:RNA binding"/>
    <property type="evidence" value="ECO:0007669"/>
    <property type="project" value="InterPro"/>
</dbReference>
<evidence type="ECO:0000256" key="5">
    <source>
        <dbReference type="ARBA" id="ARBA00036943"/>
    </source>
</evidence>
<evidence type="ECO:0000313" key="11">
    <source>
        <dbReference type="WBParaSite" id="EVEC_0000544401-mRNA-1"/>
    </source>
</evidence>
<feature type="domain" description="Pseudouridine synthase RsuA/RluA-like" evidence="8">
    <location>
        <begin position="20"/>
        <end position="186"/>
    </location>
</feature>
<keyword evidence="10" id="KW-1185">Reference proteome</keyword>
<dbReference type="STRING" id="51028.A0A0N4V5F3"/>
<dbReference type="Proteomes" id="UP000274131">
    <property type="component" value="Unassembled WGS sequence"/>
</dbReference>
<reference evidence="9 10" key="2">
    <citation type="submission" date="2018-10" db="EMBL/GenBank/DDBJ databases">
        <authorList>
            <consortium name="Pathogen Informatics"/>
        </authorList>
    </citation>
    <scope>NUCLEOTIDE SEQUENCE [LARGE SCALE GENOMIC DNA]</scope>
</reference>
<dbReference type="PANTHER" id="PTHR21600">
    <property type="entry name" value="MITOCHONDRIAL RNA PSEUDOURIDINE SYNTHASE"/>
    <property type="match status" value="1"/>
</dbReference>
<dbReference type="WBParaSite" id="EVEC_0000544401-mRNA-1">
    <property type="protein sequence ID" value="EVEC_0000544401-mRNA-1"/>
    <property type="gene ID" value="EVEC_0000544401"/>
</dbReference>
<dbReference type="GO" id="GO:0009982">
    <property type="term" value="F:pseudouridine synthase activity"/>
    <property type="evidence" value="ECO:0007669"/>
    <property type="project" value="InterPro"/>
</dbReference>
<comment type="catalytic activity">
    <reaction evidence="2">
        <text>uridine in 5S rRNA = pseudouridine in 5S rRNA</text>
        <dbReference type="Rhea" id="RHEA:47036"/>
        <dbReference type="Rhea" id="RHEA-COMP:11730"/>
        <dbReference type="Rhea" id="RHEA-COMP:11731"/>
        <dbReference type="ChEBI" id="CHEBI:65314"/>
        <dbReference type="ChEBI" id="CHEBI:65315"/>
    </reaction>
</comment>
<dbReference type="AlphaFoldDB" id="A0A0N4V5F3"/>
<protein>
    <recommendedName>
        <fullName evidence="6">Pseudouridylate synthase RPUSD4, mitochondrial</fullName>
    </recommendedName>
    <alternativeName>
        <fullName evidence="7">RNA pseudouridylate synthase domain-containing protein 4</fullName>
    </alternativeName>
</protein>
<dbReference type="Gene3D" id="3.30.2350.10">
    <property type="entry name" value="Pseudouridine synthase"/>
    <property type="match status" value="1"/>
</dbReference>
<proteinExistence type="inferred from homology"/>
<sequence>MSEQQLVEYISKAVIFNDDNFLAFNKPYSLPYASAAPNSLQIDRVLQELKHRFSVKTGYLRVLKPVDKQVSGVLTLTLFEGWVNFIFRDGSVYKSIAEKYKAGLVEQHYRAILSRVPRQEEAIINVPLVKTVREQNVQMKPIQFSGRKGDALFGNTHYKVISDNGFSAYVKCIVKDDFTHQIRAHLGWGLECPILGDKKYGGRKEYWLRKLHPKIMDLLNLSGNQHHRLPLYLHLHEVVIPYRGYGTGSLFLKAPIPEFFSYTLKKLRLLVK</sequence>
<evidence type="ECO:0000256" key="1">
    <source>
        <dbReference type="ARBA" id="ARBA00001166"/>
    </source>
</evidence>
<comment type="catalytic activity">
    <reaction evidence="5">
        <text>a uridine in tRNA = a pseudouridine in tRNA</text>
        <dbReference type="Rhea" id="RHEA:54572"/>
        <dbReference type="Rhea" id="RHEA-COMP:13339"/>
        <dbReference type="Rhea" id="RHEA-COMP:13934"/>
        <dbReference type="ChEBI" id="CHEBI:65314"/>
        <dbReference type="ChEBI" id="CHEBI:65315"/>
    </reaction>
</comment>
<evidence type="ECO:0000256" key="7">
    <source>
        <dbReference type="ARBA" id="ARBA00041563"/>
    </source>
</evidence>
<dbReference type="SUPFAM" id="SSF55120">
    <property type="entry name" value="Pseudouridine synthase"/>
    <property type="match status" value="1"/>
</dbReference>
<dbReference type="Pfam" id="PF00849">
    <property type="entry name" value="PseudoU_synth_2"/>
    <property type="match status" value="1"/>
</dbReference>
<comment type="similarity">
    <text evidence="3">Belongs to the pseudouridine synthase RluA family.</text>
</comment>
<evidence type="ECO:0000256" key="2">
    <source>
        <dbReference type="ARBA" id="ARBA00001896"/>
    </source>
</evidence>
<evidence type="ECO:0000313" key="10">
    <source>
        <dbReference type="Proteomes" id="UP000274131"/>
    </source>
</evidence>
<dbReference type="GO" id="GO:0001522">
    <property type="term" value="P:pseudouridine synthesis"/>
    <property type="evidence" value="ECO:0007669"/>
    <property type="project" value="InterPro"/>
</dbReference>
<reference evidence="11" key="1">
    <citation type="submission" date="2017-02" db="UniProtKB">
        <authorList>
            <consortium name="WormBaseParasite"/>
        </authorList>
    </citation>
    <scope>IDENTIFICATION</scope>
</reference>
<dbReference type="OrthoDB" id="418349at2759"/>
<gene>
    <name evidence="9" type="ORF">EVEC_LOCUS5075</name>
</gene>
<dbReference type="InterPro" id="IPR020103">
    <property type="entry name" value="PsdUridine_synth_cat_dom_sf"/>
</dbReference>
<evidence type="ECO:0000259" key="8">
    <source>
        <dbReference type="Pfam" id="PF00849"/>
    </source>
</evidence>
<evidence type="ECO:0000256" key="4">
    <source>
        <dbReference type="ARBA" id="ARBA00023235"/>
    </source>
</evidence>
<comment type="catalytic activity">
    <reaction evidence="1">
        <text>a uridine in mRNA = a pseudouridine in mRNA</text>
        <dbReference type="Rhea" id="RHEA:56644"/>
        <dbReference type="Rhea" id="RHEA-COMP:14658"/>
        <dbReference type="Rhea" id="RHEA-COMP:14659"/>
        <dbReference type="ChEBI" id="CHEBI:65314"/>
        <dbReference type="ChEBI" id="CHEBI:65315"/>
    </reaction>
</comment>
<dbReference type="PANTHER" id="PTHR21600:SF83">
    <property type="entry name" value="PSEUDOURIDYLATE SYNTHASE RPUSD4, MITOCHONDRIAL"/>
    <property type="match status" value="1"/>
</dbReference>
<evidence type="ECO:0000313" key="9">
    <source>
        <dbReference type="EMBL" id="VDD90324.1"/>
    </source>
</evidence>
<name>A0A0N4V5F3_ENTVE</name>
<accession>A0A0N4V5F3</accession>
<dbReference type="InterPro" id="IPR050188">
    <property type="entry name" value="RluA_PseudoU_synthase"/>
</dbReference>
<evidence type="ECO:0000256" key="6">
    <source>
        <dbReference type="ARBA" id="ARBA00039953"/>
    </source>
</evidence>
<evidence type="ECO:0000256" key="3">
    <source>
        <dbReference type="ARBA" id="ARBA00010876"/>
    </source>
</evidence>
<keyword evidence="4" id="KW-0413">Isomerase</keyword>
<dbReference type="EMBL" id="UXUI01008047">
    <property type="protein sequence ID" value="VDD90324.1"/>
    <property type="molecule type" value="Genomic_DNA"/>
</dbReference>
<organism evidence="11">
    <name type="scientific">Enterobius vermicularis</name>
    <name type="common">Human pinworm</name>
    <dbReference type="NCBI Taxonomy" id="51028"/>
    <lineage>
        <taxon>Eukaryota</taxon>
        <taxon>Metazoa</taxon>
        <taxon>Ecdysozoa</taxon>
        <taxon>Nematoda</taxon>
        <taxon>Chromadorea</taxon>
        <taxon>Rhabditida</taxon>
        <taxon>Spirurina</taxon>
        <taxon>Oxyuridomorpha</taxon>
        <taxon>Oxyuroidea</taxon>
        <taxon>Oxyuridae</taxon>
        <taxon>Enterobius</taxon>
    </lineage>
</organism>
<dbReference type="InterPro" id="IPR006145">
    <property type="entry name" value="PsdUridine_synth_RsuA/RluA"/>
</dbReference>